<accession>A0A9Q0N5L0</accession>
<dbReference type="InterPro" id="IPR005639">
    <property type="entry name" value="Pest_crys_dom_I"/>
</dbReference>
<dbReference type="GO" id="GO:0090729">
    <property type="term" value="F:toxin activity"/>
    <property type="evidence" value="ECO:0007669"/>
    <property type="project" value="InterPro"/>
</dbReference>
<dbReference type="InterPro" id="IPR036716">
    <property type="entry name" value="Pest_crys_N_sf"/>
</dbReference>
<feature type="domain" description="Pesticidal crystal protein" evidence="2">
    <location>
        <begin position="77"/>
        <end position="257"/>
    </location>
</feature>
<dbReference type="EMBL" id="WJQU01000002">
    <property type="protein sequence ID" value="KAJ6643996.1"/>
    <property type="molecule type" value="Genomic_DNA"/>
</dbReference>
<name>A0A9Q0N5L0_9DIPT</name>
<evidence type="ECO:0000313" key="3">
    <source>
        <dbReference type="EMBL" id="KAJ6643996.1"/>
    </source>
</evidence>
<keyword evidence="1" id="KW-0732">Signal</keyword>
<proteinExistence type="predicted"/>
<dbReference type="OrthoDB" id="10324113at2759"/>
<dbReference type="GO" id="GO:0001907">
    <property type="term" value="P:symbiont-mediated killing of host cell"/>
    <property type="evidence" value="ECO:0007669"/>
    <property type="project" value="InterPro"/>
</dbReference>
<sequence>MSSAFVLAVLLLTSCFTQNDGMNKASSFKSFLKDQGGTLGGLYGAQIESVVGLARYDKAIKTDLELAKTIGDAVVPIIAQGLNFIPVVGPLISGIFSSLWTAFSPFLESPNLQQDPIQALQMVMEDYINKSISASEDRMNANLKEKFREVITKTIYAKNNRDSEASRIFSNQIKENQAVSSLRRSIVGVYLTDCDNFLKDTSEGFDYPEFADTLWIPALQSTLTRLSLLTEAIYWGEELGLIPEIVVNFHAETTRDVKRQLKRFKDATAVIREGVKKTRNRYNFNAQEVDGCRMQAMLPYFDTSVYPKGMPKQTSNPNEFESQADSNGVYHAQYFYRPTDYSTQDTIMNCFMGSLVTTTAQEIRVEYFLENDKSYELRLIYRTTDLYSWKGYGFFGLQSFDFGNSIRSEYPQEDRFLLETTIEDSHCEEKKKVTSNGKTTTSYSCYMPERPSGQMYDKSKFIVERVLAGVHTDASKTWTVRAKCSEGCVLFGIEVIQLGTLHSNLKY</sequence>
<protein>
    <recommendedName>
        <fullName evidence="2">Pesticidal crystal protein domain-containing protein</fullName>
    </recommendedName>
</protein>
<gene>
    <name evidence="3" type="ORF">Bhyg_08961</name>
</gene>
<comment type="caution">
    <text evidence="3">The sequence shown here is derived from an EMBL/GenBank/DDBJ whole genome shotgun (WGS) entry which is preliminary data.</text>
</comment>
<dbReference type="Pfam" id="PF03945">
    <property type="entry name" value="Endotoxin_N"/>
    <property type="match status" value="1"/>
</dbReference>
<dbReference type="SUPFAM" id="SSF56849">
    <property type="entry name" value="delta-Endotoxin (insectocide), N-terminal domain"/>
    <property type="match status" value="1"/>
</dbReference>
<evidence type="ECO:0000313" key="4">
    <source>
        <dbReference type="Proteomes" id="UP001151699"/>
    </source>
</evidence>
<evidence type="ECO:0000256" key="1">
    <source>
        <dbReference type="SAM" id="SignalP"/>
    </source>
</evidence>
<dbReference type="Gene3D" id="1.20.190.10">
    <property type="entry name" value="Pesticidal crystal protein, N-terminal domain"/>
    <property type="match status" value="1"/>
</dbReference>
<reference evidence="3" key="1">
    <citation type="submission" date="2022-07" db="EMBL/GenBank/DDBJ databases">
        <authorList>
            <person name="Trinca V."/>
            <person name="Uliana J.V.C."/>
            <person name="Torres T.T."/>
            <person name="Ward R.J."/>
            <person name="Monesi N."/>
        </authorList>
    </citation>
    <scope>NUCLEOTIDE SEQUENCE</scope>
    <source>
        <strain evidence="3">HSMRA1968</strain>
        <tissue evidence="3">Whole embryos</tissue>
    </source>
</reference>
<organism evidence="3 4">
    <name type="scientific">Pseudolycoriella hygida</name>
    <dbReference type="NCBI Taxonomy" id="35572"/>
    <lineage>
        <taxon>Eukaryota</taxon>
        <taxon>Metazoa</taxon>
        <taxon>Ecdysozoa</taxon>
        <taxon>Arthropoda</taxon>
        <taxon>Hexapoda</taxon>
        <taxon>Insecta</taxon>
        <taxon>Pterygota</taxon>
        <taxon>Neoptera</taxon>
        <taxon>Endopterygota</taxon>
        <taxon>Diptera</taxon>
        <taxon>Nematocera</taxon>
        <taxon>Sciaroidea</taxon>
        <taxon>Sciaridae</taxon>
        <taxon>Pseudolycoriella</taxon>
    </lineage>
</organism>
<feature type="signal peptide" evidence="1">
    <location>
        <begin position="1"/>
        <end position="21"/>
    </location>
</feature>
<dbReference type="Proteomes" id="UP001151699">
    <property type="component" value="Chromosome B"/>
</dbReference>
<evidence type="ECO:0000259" key="2">
    <source>
        <dbReference type="Pfam" id="PF03945"/>
    </source>
</evidence>
<keyword evidence="4" id="KW-1185">Reference proteome</keyword>
<dbReference type="AlphaFoldDB" id="A0A9Q0N5L0"/>
<feature type="chain" id="PRO_5040403422" description="Pesticidal crystal protein domain-containing protein" evidence="1">
    <location>
        <begin position="22"/>
        <end position="507"/>
    </location>
</feature>